<dbReference type="GO" id="GO:0016491">
    <property type="term" value="F:oxidoreductase activity"/>
    <property type="evidence" value="ECO:0007669"/>
    <property type="project" value="UniProtKB-KW"/>
</dbReference>
<evidence type="ECO:0000256" key="1">
    <source>
        <dbReference type="ARBA" id="ARBA00006484"/>
    </source>
</evidence>
<dbReference type="PANTHER" id="PTHR43477">
    <property type="entry name" value="DIHYDROANTICAPSIN 7-DEHYDROGENASE"/>
    <property type="match status" value="1"/>
</dbReference>
<evidence type="ECO:0000313" key="4">
    <source>
        <dbReference type="EMBL" id="CDK28260.1"/>
    </source>
</evidence>
<sequence>MKDTVKGSTVIIIGASSGIGRGVAEAVLAKDPAHLVVVSLNPEKNARVVAELSELAPKTKISGVLYDLTDDSIHGQAIVDLLAKVGVTKVNHLAYTATDPLYKTSVVDADIIEATARASRRVFGPLRWIQALFKYDLMTKDYTSSVTLTSGSGVHRPPAGWTFIAAGGGSAAVVVRALAAEFAPVRFNLVTPGLVRTELWGANTSRFEALGPKLPLQHYALPDEVAHMYLALIENTFITGSEILIDGGGLLDGKLM</sequence>
<dbReference type="Pfam" id="PF23441">
    <property type="entry name" value="SDR"/>
    <property type="match status" value="1"/>
</dbReference>
<reference evidence="4" key="2">
    <citation type="submission" date="2014-02" db="EMBL/GenBank/DDBJ databases">
        <title>Complete DNA sequence of /Kuraishia capsulata/ illustrates novel genomic features among budding yeasts (/Saccharomycotina/).</title>
        <authorList>
            <person name="Morales L."/>
            <person name="Noel B."/>
            <person name="Porcel B."/>
            <person name="Marcet-Houben M."/>
            <person name="Hullo M-F."/>
            <person name="Sacerdot C."/>
            <person name="Tekaia F."/>
            <person name="Leh-Louis V."/>
            <person name="Despons L."/>
            <person name="Khanna V."/>
            <person name="Aury J-M."/>
            <person name="Barbe V."/>
            <person name="Couloux A."/>
            <person name="Labadie K."/>
            <person name="Pelletier E."/>
            <person name="Souciet J-L."/>
            <person name="Boekhout T."/>
            <person name="Gabaldon T."/>
            <person name="Wincker P."/>
            <person name="Dujon B."/>
        </authorList>
    </citation>
    <scope>NUCLEOTIDE SEQUENCE</scope>
    <source>
        <strain evidence="4">CBS 1993</strain>
    </source>
</reference>
<evidence type="ECO:0008006" key="6">
    <source>
        <dbReference type="Google" id="ProtNLM"/>
    </source>
</evidence>
<accession>W6MX47</accession>
<dbReference type="SUPFAM" id="SSF51735">
    <property type="entry name" value="NAD(P)-binding Rossmann-fold domains"/>
    <property type="match status" value="1"/>
</dbReference>
<proteinExistence type="inferred from homology"/>
<dbReference type="OrthoDB" id="294295at2759"/>
<dbReference type="AlphaFoldDB" id="W6MX47"/>
<comment type="similarity">
    <text evidence="1">Belongs to the short-chain dehydrogenases/reductases (SDR) family.</text>
</comment>
<evidence type="ECO:0000256" key="3">
    <source>
        <dbReference type="ARBA" id="ARBA00023002"/>
    </source>
</evidence>
<dbReference type="PRINTS" id="PR00081">
    <property type="entry name" value="GDHRDH"/>
</dbReference>
<dbReference type="InterPro" id="IPR051122">
    <property type="entry name" value="SDR_DHRS6-like"/>
</dbReference>
<dbReference type="STRING" id="1382522.W6MX47"/>
<dbReference type="HOGENOM" id="CLU_010194_15_2_1"/>
<organism evidence="4 5">
    <name type="scientific">Kuraishia capsulata CBS 1993</name>
    <dbReference type="NCBI Taxonomy" id="1382522"/>
    <lineage>
        <taxon>Eukaryota</taxon>
        <taxon>Fungi</taxon>
        <taxon>Dikarya</taxon>
        <taxon>Ascomycota</taxon>
        <taxon>Saccharomycotina</taxon>
        <taxon>Pichiomycetes</taxon>
        <taxon>Pichiales</taxon>
        <taxon>Pichiaceae</taxon>
        <taxon>Kuraishia</taxon>
    </lineage>
</organism>
<dbReference type="InterPro" id="IPR036291">
    <property type="entry name" value="NAD(P)-bd_dom_sf"/>
</dbReference>
<dbReference type="CDD" id="cd05233">
    <property type="entry name" value="SDR_c"/>
    <property type="match status" value="1"/>
</dbReference>
<dbReference type="GeneID" id="34521638"/>
<dbReference type="InterPro" id="IPR002347">
    <property type="entry name" value="SDR_fam"/>
</dbReference>
<evidence type="ECO:0000313" key="5">
    <source>
        <dbReference type="Proteomes" id="UP000019384"/>
    </source>
</evidence>
<evidence type="ECO:0000256" key="2">
    <source>
        <dbReference type="ARBA" id="ARBA00022857"/>
    </source>
</evidence>
<gene>
    <name evidence="4" type="ORF">KUCA_T00004242001</name>
</gene>
<dbReference type="EMBL" id="HG793129">
    <property type="protein sequence ID" value="CDK28260.1"/>
    <property type="molecule type" value="Genomic_DNA"/>
</dbReference>
<protein>
    <recommendedName>
        <fullName evidence="6">Ketoreductase (KR) domain-containing protein</fullName>
    </recommendedName>
</protein>
<dbReference type="RefSeq" id="XP_022460250.1">
    <property type="nucleotide sequence ID" value="XM_022600956.1"/>
</dbReference>
<keyword evidence="2" id="KW-0521">NADP</keyword>
<reference evidence="4" key="1">
    <citation type="submission" date="2013-12" db="EMBL/GenBank/DDBJ databases">
        <authorList>
            <person name="Genoscope - CEA"/>
        </authorList>
    </citation>
    <scope>NUCLEOTIDE SEQUENCE</scope>
    <source>
        <strain evidence="4">CBS 1993</strain>
    </source>
</reference>
<dbReference type="PANTHER" id="PTHR43477:SF1">
    <property type="entry name" value="DIHYDROANTICAPSIN 7-DEHYDROGENASE"/>
    <property type="match status" value="1"/>
</dbReference>
<keyword evidence="5" id="KW-1185">Reference proteome</keyword>
<dbReference type="Proteomes" id="UP000019384">
    <property type="component" value="Unassembled WGS sequence"/>
</dbReference>
<dbReference type="Gene3D" id="3.40.50.720">
    <property type="entry name" value="NAD(P)-binding Rossmann-like Domain"/>
    <property type="match status" value="1"/>
</dbReference>
<name>W6MX47_9ASCO</name>
<dbReference type="InterPro" id="IPR057571">
    <property type="entry name" value="SDR_PhqE-like"/>
</dbReference>
<keyword evidence="3" id="KW-0560">Oxidoreductase</keyword>